<dbReference type="SUPFAM" id="SSF49879">
    <property type="entry name" value="SMAD/FHA domain"/>
    <property type="match status" value="1"/>
</dbReference>
<dbReference type="InterPro" id="IPR008984">
    <property type="entry name" value="SMAD_FHA_dom_sf"/>
</dbReference>
<dbReference type="InterPro" id="IPR000253">
    <property type="entry name" value="FHA_dom"/>
</dbReference>
<feature type="compositionally biased region" description="Polar residues" evidence="1">
    <location>
        <begin position="208"/>
        <end position="219"/>
    </location>
</feature>
<proteinExistence type="predicted"/>
<keyword evidence="4" id="KW-1185">Reference proteome</keyword>
<dbReference type="InterPro" id="IPR050923">
    <property type="entry name" value="Cell_Proc_Reg/RNA_Proc"/>
</dbReference>
<dbReference type="AlphaFoldDB" id="A0A151Z7E0"/>
<dbReference type="OrthoDB" id="444265at2759"/>
<protein>
    <recommendedName>
        <fullName evidence="2">FHA domain-containing protein</fullName>
    </recommendedName>
</protein>
<dbReference type="PROSITE" id="PS50006">
    <property type="entry name" value="FHA_DOMAIN"/>
    <property type="match status" value="1"/>
</dbReference>
<reference evidence="3 4" key="1">
    <citation type="submission" date="2015-12" db="EMBL/GenBank/DDBJ databases">
        <title>Dictyostelia acquired genes for synthesis and detection of signals that induce cell-type specialization by lateral gene transfer from prokaryotes.</title>
        <authorList>
            <person name="Gloeckner G."/>
            <person name="Schaap P."/>
        </authorList>
    </citation>
    <scope>NUCLEOTIDE SEQUENCE [LARGE SCALE GENOMIC DNA]</scope>
    <source>
        <strain evidence="3 4">TK</strain>
    </source>
</reference>
<sequence length="566" mass="66293">MEEMIRKIVKIQPGKHHFILDRGFSFPKILSLSKELGIYYTVTAGDETVSLQDIITKDLRNGQQRTFLKEDRVYEFIKVKNLQHCSISNAFIPDYILPPKNIYNPKDIFYVSEFDIPYFRKFFHLENQIYDGKDLYELIAIHFNVDILKPFPNSKGEIHWTEDGFKHHSVTVLKDIAQKLSTIESTDKLNREELVKSIIDNHPDSPFKRNSQNSPSVSNLPSNRLGVLITKEKALGSPAQDPLIHNFYLSNYNYIDRCNDLFYRNIELNFERTFENDVFTLILFQVARASYAFHMEIKAMGNNNIPGDTAIPKKPSLPFKVWITQLLNDIQKHYQKKMSKSFQQDEERKRLRELQTYSKENKDKKKFKSYHKKEEEVEDNKYEYGKRETKKEAIVIKDKVDYNRSGLLDNSISNGSNNKQDGDKVSVQLKWQEPYESRIPKENWIIYPFKDKEVLDPYPIYKKKSFLFGRDRNIVDIPIDHPSCSSQHAVIVFREVLPKDSDIKVIKPYIIDLDSTNGTFLNKQKLKSSRYIEIRSKDLINFGSSTRDYVVVCEDHEISSGDSDDN</sequence>
<evidence type="ECO:0000313" key="4">
    <source>
        <dbReference type="Proteomes" id="UP000076078"/>
    </source>
</evidence>
<gene>
    <name evidence="3" type="ORF">DLAC_09855</name>
</gene>
<feature type="domain" description="FHA" evidence="2">
    <location>
        <begin position="466"/>
        <end position="526"/>
    </location>
</feature>
<evidence type="ECO:0000256" key="1">
    <source>
        <dbReference type="SAM" id="MobiDB-lite"/>
    </source>
</evidence>
<dbReference type="Pfam" id="PF00498">
    <property type="entry name" value="FHA"/>
    <property type="match status" value="1"/>
</dbReference>
<dbReference type="STRING" id="361077.A0A151Z7E0"/>
<dbReference type="Proteomes" id="UP000076078">
    <property type="component" value="Unassembled WGS sequence"/>
</dbReference>
<dbReference type="EMBL" id="LODT01000039">
    <property type="protein sequence ID" value="KYQ89880.1"/>
    <property type="molecule type" value="Genomic_DNA"/>
</dbReference>
<evidence type="ECO:0000259" key="2">
    <source>
        <dbReference type="PROSITE" id="PS50006"/>
    </source>
</evidence>
<dbReference type="PANTHER" id="PTHR23308">
    <property type="entry name" value="NUCLEAR INHIBITOR OF PROTEIN PHOSPHATASE-1"/>
    <property type="match status" value="1"/>
</dbReference>
<feature type="region of interest" description="Disordered" evidence="1">
    <location>
        <begin position="200"/>
        <end position="219"/>
    </location>
</feature>
<dbReference type="InParanoid" id="A0A151Z7E0"/>
<dbReference type="Gene3D" id="2.60.200.20">
    <property type="match status" value="1"/>
</dbReference>
<name>A0A151Z7E0_TIELA</name>
<accession>A0A151Z7E0</accession>
<organism evidence="3 4">
    <name type="scientific">Tieghemostelium lacteum</name>
    <name type="common">Slime mold</name>
    <name type="synonym">Dictyostelium lacteum</name>
    <dbReference type="NCBI Taxonomy" id="361077"/>
    <lineage>
        <taxon>Eukaryota</taxon>
        <taxon>Amoebozoa</taxon>
        <taxon>Evosea</taxon>
        <taxon>Eumycetozoa</taxon>
        <taxon>Dictyostelia</taxon>
        <taxon>Dictyosteliales</taxon>
        <taxon>Raperosteliaceae</taxon>
        <taxon>Tieghemostelium</taxon>
    </lineage>
</organism>
<comment type="caution">
    <text evidence="3">The sequence shown here is derived from an EMBL/GenBank/DDBJ whole genome shotgun (WGS) entry which is preliminary data.</text>
</comment>
<dbReference type="SMART" id="SM00240">
    <property type="entry name" value="FHA"/>
    <property type="match status" value="1"/>
</dbReference>
<evidence type="ECO:0000313" key="3">
    <source>
        <dbReference type="EMBL" id="KYQ89880.1"/>
    </source>
</evidence>